<name>A0A9P6DUB6_9AGAM</name>
<sequence>MIRSAIRTVKKKESRASAHGRMKAGTIRAFEAHQSRMKASNSRKQAHPDTNPTISSDVLLNAVLGIDGINTALQDSISQEQLSVQYDVTPLLTNTASVIDDKCSRHACHKHAQAHQWNNTVLPSLIRPYMKFRREQHHSSSLDKSGRFIFKCSSRHHMLEVTCIHMEQIEDVVLDVCECRSAPVQLVQHGFFPCAPVQPTLARLGGNSYQVLEDPWLLFRYGDSFRHRFANALAHYQQLVELIDAEVEKLVDHLQGQSHVSPHSPISMSASQLDVKTPVNEHYYSNAQGTVDTVTIHDCPSIYLQSRCPLCFGSNNAEIGGLMVDSIVCIDANFQLKRQGEPRAGQKRKAHEVVEREDLQAEEGDKVERNLNMPNSTYCACGESFIAANGDRIKASTQYFSDTGVLAMLCRHDIPIFLANMWTAGEKQFYVFALLDALIKHLPHRWRIGALYDIGCQIDQSLKKWDFLPEWSGRLEWGVSIFHAYGHQWTCQLWYHPRKNEIWGLSDGEGCYHHQLFLLDLQVEHIDEGKREGFGKWLRDHTDHAQCHLDEAQEKLGLQSIEYLLQQFKEQQLYHSQPISQQSQTQGAHAIDRILSLQSTLDSQWENLQDLIKEGNDMVGEDSASEAVLMEWQEKVKSTKASVVCLENNIQKKVKELKLQDQVAAQKLSKLKKDKWITLQLNLRVLREQLLQKLREQKFELATLDHTHSTHILDQKMKAHVEKAVKHCSSGIEGTMKKYNVTLVEMVEYRRRSKSISRDAYIPPMLSKEGLYRLDVDQDIWEDTRGDVADFPDGVLPPWLADASIKQGICTVQEIINCKEELEWCKVEHSNLWTWFSKEYTAVERLVNFTQNDDVSFFALVRLHQLYDWLVTWRKDLSLINSMSTTPCWDDIHPPIPLEHHHLSQVSGISSRGHEDDGLSSVVSSDDDDDDDGELEEDCDVEDLGFIALVDSTLIDSED</sequence>
<proteinExistence type="predicted"/>
<dbReference type="PANTHER" id="PTHR33096">
    <property type="entry name" value="CXC2 DOMAIN-CONTAINING PROTEIN"/>
    <property type="match status" value="1"/>
</dbReference>
<protein>
    <recommendedName>
        <fullName evidence="4">CxC2-like cysteine cluster KDZ transposase-associated domain-containing protein</fullName>
    </recommendedName>
</protein>
<accession>A0A9P6DUB6</accession>
<evidence type="ECO:0000256" key="1">
    <source>
        <dbReference type="SAM" id="MobiDB-lite"/>
    </source>
</evidence>
<dbReference type="OrthoDB" id="3364670at2759"/>
<feature type="compositionally biased region" description="Acidic residues" evidence="1">
    <location>
        <begin position="925"/>
        <end position="939"/>
    </location>
</feature>
<evidence type="ECO:0008006" key="4">
    <source>
        <dbReference type="Google" id="ProtNLM"/>
    </source>
</evidence>
<feature type="region of interest" description="Disordered" evidence="1">
    <location>
        <begin position="33"/>
        <end position="52"/>
    </location>
</feature>
<dbReference type="PANTHER" id="PTHR33096:SF1">
    <property type="entry name" value="CXC1-LIKE CYSTEINE CLUSTER ASSOCIATED WITH KDZ TRANSPOSASES DOMAIN-CONTAINING PROTEIN"/>
    <property type="match status" value="1"/>
</dbReference>
<feature type="region of interest" description="Disordered" evidence="1">
    <location>
        <begin position="908"/>
        <end position="939"/>
    </location>
</feature>
<comment type="caution">
    <text evidence="2">The sequence shown here is derived from an EMBL/GenBank/DDBJ whole genome shotgun (WGS) entry which is preliminary data.</text>
</comment>
<gene>
    <name evidence="2" type="ORF">BS47DRAFT_1361921</name>
</gene>
<dbReference type="Pfam" id="PF18758">
    <property type="entry name" value="KDZ"/>
    <property type="match status" value="1"/>
</dbReference>
<evidence type="ECO:0000313" key="3">
    <source>
        <dbReference type="Proteomes" id="UP000886523"/>
    </source>
</evidence>
<evidence type="ECO:0000313" key="2">
    <source>
        <dbReference type="EMBL" id="KAF9514102.1"/>
    </source>
</evidence>
<feature type="compositionally biased region" description="Polar residues" evidence="1">
    <location>
        <begin position="37"/>
        <end position="52"/>
    </location>
</feature>
<dbReference type="InterPro" id="IPR040521">
    <property type="entry name" value="KDZ"/>
</dbReference>
<reference evidence="2" key="1">
    <citation type="journal article" date="2020" name="Nat. Commun.">
        <title>Large-scale genome sequencing of mycorrhizal fungi provides insights into the early evolution of symbiotic traits.</title>
        <authorList>
            <person name="Miyauchi S."/>
            <person name="Kiss E."/>
            <person name="Kuo A."/>
            <person name="Drula E."/>
            <person name="Kohler A."/>
            <person name="Sanchez-Garcia M."/>
            <person name="Morin E."/>
            <person name="Andreopoulos B."/>
            <person name="Barry K.W."/>
            <person name="Bonito G."/>
            <person name="Buee M."/>
            <person name="Carver A."/>
            <person name="Chen C."/>
            <person name="Cichocki N."/>
            <person name="Clum A."/>
            <person name="Culley D."/>
            <person name="Crous P.W."/>
            <person name="Fauchery L."/>
            <person name="Girlanda M."/>
            <person name="Hayes R.D."/>
            <person name="Keri Z."/>
            <person name="LaButti K."/>
            <person name="Lipzen A."/>
            <person name="Lombard V."/>
            <person name="Magnuson J."/>
            <person name="Maillard F."/>
            <person name="Murat C."/>
            <person name="Nolan M."/>
            <person name="Ohm R.A."/>
            <person name="Pangilinan J."/>
            <person name="Pereira M.F."/>
            <person name="Perotto S."/>
            <person name="Peter M."/>
            <person name="Pfister S."/>
            <person name="Riley R."/>
            <person name="Sitrit Y."/>
            <person name="Stielow J.B."/>
            <person name="Szollosi G."/>
            <person name="Zifcakova L."/>
            <person name="Stursova M."/>
            <person name="Spatafora J.W."/>
            <person name="Tedersoo L."/>
            <person name="Vaario L.M."/>
            <person name="Yamada A."/>
            <person name="Yan M."/>
            <person name="Wang P."/>
            <person name="Xu J."/>
            <person name="Bruns T."/>
            <person name="Baldrian P."/>
            <person name="Vilgalys R."/>
            <person name="Dunand C."/>
            <person name="Henrissat B."/>
            <person name="Grigoriev I.V."/>
            <person name="Hibbett D."/>
            <person name="Nagy L.G."/>
            <person name="Martin F.M."/>
        </authorList>
    </citation>
    <scope>NUCLEOTIDE SEQUENCE</scope>
    <source>
        <strain evidence="2">UP504</strain>
    </source>
</reference>
<organism evidence="2 3">
    <name type="scientific">Hydnum rufescens UP504</name>
    <dbReference type="NCBI Taxonomy" id="1448309"/>
    <lineage>
        <taxon>Eukaryota</taxon>
        <taxon>Fungi</taxon>
        <taxon>Dikarya</taxon>
        <taxon>Basidiomycota</taxon>
        <taxon>Agaricomycotina</taxon>
        <taxon>Agaricomycetes</taxon>
        <taxon>Cantharellales</taxon>
        <taxon>Hydnaceae</taxon>
        <taxon>Hydnum</taxon>
    </lineage>
</organism>
<dbReference type="AlphaFoldDB" id="A0A9P6DUB6"/>
<dbReference type="Proteomes" id="UP000886523">
    <property type="component" value="Unassembled WGS sequence"/>
</dbReference>
<feature type="region of interest" description="Disordered" evidence="1">
    <location>
        <begin position="1"/>
        <end position="22"/>
    </location>
</feature>
<feature type="compositionally biased region" description="Basic residues" evidence="1">
    <location>
        <begin position="8"/>
        <end position="22"/>
    </location>
</feature>
<keyword evidence="3" id="KW-1185">Reference proteome</keyword>
<dbReference type="EMBL" id="MU128964">
    <property type="protein sequence ID" value="KAF9514102.1"/>
    <property type="molecule type" value="Genomic_DNA"/>
</dbReference>